<feature type="compositionally biased region" description="Low complexity" evidence="1">
    <location>
        <begin position="404"/>
        <end position="416"/>
    </location>
</feature>
<gene>
    <name evidence="2" type="ORF">ODALV1_LOCUS3590</name>
</gene>
<organism evidence="2 3">
    <name type="scientific">Orchesella dallaii</name>
    <dbReference type="NCBI Taxonomy" id="48710"/>
    <lineage>
        <taxon>Eukaryota</taxon>
        <taxon>Metazoa</taxon>
        <taxon>Ecdysozoa</taxon>
        <taxon>Arthropoda</taxon>
        <taxon>Hexapoda</taxon>
        <taxon>Collembola</taxon>
        <taxon>Entomobryomorpha</taxon>
        <taxon>Entomobryoidea</taxon>
        <taxon>Orchesellidae</taxon>
        <taxon>Orchesellinae</taxon>
        <taxon>Orchesella</taxon>
    </lineage>
</organism>
<dbReference type="Proteomes" id="UP001642540">
    <property type="component" value="Unassembled WGS sequence"/>
</dbReference>
<feature type="compositionally biased region" description="Basic and acidic residues" evidence="1">
    <location>
        <begin position="374"/>
        <end position="387"/>
    </location>
</feature>
<feature type="region of interest" description="Disordered" evidence="1">
    <location>
        <begin position="374"/>
        <end position="444"/>
    </location>
</feature>
<keyword evidence="3" id="KW-1185">Reference proteome</keyword>
<feature type="compositionally biased region" description="Low complexity" evidence="1">
    <location>
        <begin position="434"/>
        <end position="444"/>
    </location>
</feature>
<sequence>MSYSPRKTRTQGKATDRDVNKFLDDQKKINKIVAKTKILRINSDSALETSYNIHTRETEVINPTTSEDAFSSALFNQATNSENSLAHELRLRHASAPDTIEPNTFNQTFAESSNSEASPNSKGAEQYFSADESENDDFYFEELRTWADYDFQNDKTENTVPISPILTISKMTATSITYTPPGANQIFDGSSSVTEFFDRYDNYATVFSWNDDVKLSQLRFHLSGPALKAYKLKLAEGTTTTPITYPQLKKHIQDSFTTHITAEEYRRRLLDRRKDIKETAESYYFDVLYLCKKVDTNMIDLDIIKHLIKGLPQALGKEIFMKGKTKPKDILDELIQHAKYESIVGTSMNHDEINHIEVAVENALRKLKLIPSEEKGEGEVNNHESSSKNRGRGNQNHNHRGRSSNHNYRGNNNFSRGNRRPYRGFNQNHRGQHFRGNQFNYRGRGQNRGNFRGYQSNQGYYTYAQPAPQFVEYFPQNNVQRQPQQGSGQMYQMEYYIPPAQQAQPIPVRTMQYQGN</sequence>
<evidence type="ECO:0000313" key="2">
    <source>
        <dbReference type="EMBL" id="CAL8076791.1"/>
    </source>
</evidence>
<accession>A0ABP1PWH9</accession>
<dbReference type="PANTHER" id="PTHR33194">
    <property type="entry name" value="ZINC KNUCKLE DOMAINCONTAINING PROTEIN"/>
    <property type="match status" value="1"/>
</dbReference>
<evidence type="ECO:0000256" key="1">
    <source>
        <dbReference type="SAM" id="MobiDB-lite"/>
    </source>
</evidence>
<name>A0ABP1PWH9_9HEXA</name>
<evidence type="ECO:0008006" key="4">
    <source>
        <dbReference type="Google" id="ProtNLM"/>
    </source>
</evidence>
<comment type="caution">
    <text evidence="2">The sequence shown here is derived from an EMBL/GenBank/DDBJ whole genome shotgun (WGS) entry which is preliminary data.</text>
</comment>
<reference evidence="2 3" key="1">
    <citation type="submission" date="2024-08" db="EMBL/GenBank/DDBJ databases">
        <authorList>
            <person name="Cucini C."/>
            <person name="Frati F."/>
        </authorList>
    </citation>
    <scope>NUCLEOTIDE SEQUENCE [LARGE SCALE GENOMIC DNA]</scope>
</reference>
<evidence type="ECO:0000313" key="3">
    <source>
        <dbReference type="Proteomes" id="UP001642540"/>
    </source>
</evidence>
<dbReference type="EMBL" id="CAXLJM020000012">
    <property type="protein sequence ID" value="CAL8076791.1"/>
    <property type="molecule type" value="Genomic_DNA"/>
</dbReference>
<protein>
    <recommendedName>
        <fullName evidence="4">Retrotransposon gag domain-containing protein</fullName>
    </recommendedName>
</protein>
<proteinExistence type="predicted"/>
<dbReference type="PANTHER" id="PTHR33194:SF4">
    <property type="entry name" value="CCHC-TYPE DOMAIN-CONTAINING PROTEIN"/>
    <property type="match status" value="1"/>
</dbReference>